<dbReference type="PIRSF" id="PIRSF002741">
    <property type="entry name" value="MppA"/>
    <property type="match status" value="1"/>
</dbReference>
<dbReference type="GO" id="GO:0030288">
    <property type="term" value="C:outer membrane-bounded periplasmic space"/>
    <property type="evidence" value="ECO:0007669"/>
    <property type="project" value="TreeGrafter"/>
</dbReference>
<dbReference type="InterPro" id="IPR039424">
    <property type="entry name" value="SBP_5"/>
</dbReference>
<evidence type="ECO:0000256" key="3">
    <source>
        <dbReference type="ARBA" id="ARBA00022729"/>
    </source>
</evidence>
<sequence>MKSLGILRTALVASTMLFAGQSYAKTLVYCSEASPETFNPMIGTADSTMDAAAKTIFNRLVEFKPGTTEVGPALAEKWDVSEDGKVYTFHLRKGVKFHANEKFTPTREFNADDVLYTFDRQRNADNPYHKLANAAYEYFNALGMGAMIDKIEKVDDYTVRFTLNAPNVTFLPGIALDYLSILSAEQTEKMVAAGTPELIDQMPVGTGPFMLQAYQQDAQIRYAANKDYWNGAPKIDTLVFAITPEPTIRVERIKADECQVAAPPPAAAAAELKGDPNITVHNLEGQNIGVLGFNVEHQPLGDVRVRTALAKAVNRDAIIESVYQGAGAVAGSVVPPAQIGAVKDAGIDYDPEGAKALLKEAGHEADLSVKLWAMPVSRPYNPNARRMAEMIQADWAAVGVKSEIVTFEWGEYLARTAKGEHDAFLLGGSSDNGDPDNMLSYLLSCDGVAGGSNRARWCNQDFEKLLTDGRVSADPARRAEIYKQAQAILKAEVPLAPIAHSVVSIPVRNSVVNYVLDPFGRQNFAGVDITE</sequence>
<organism evidence="6 7">
    <name type="scientific">Aminobacter aganoensis</name>
    <dbReference type="NCBI Taxonomy" id="83264"/>
    <lineage>
        <taxon>Bacteria</taxon>
        <taxon>Pseudomonadati</taxon>
        <taxon>Pseudomonadota</taxon>
        <taxon>Alphaproteobacteria</taxon>
        <taxon>Hyphomicrobiales</taxon>
        <taxon>Phyllobacteriaceae</taxon>
        <taxon>Aminobacter</taxon>
    </lineage>
</organism>
<evidence type="ECO:0000256" key="2">
    <source>
        <dbReference type="ARBA" id="ARBA00005695"/>
    </source>
</evidence>
<dbReference type="RefSeq" id="WP_055976173.1">
    <property type="nucleotide sequence ID" value="NZ_BAABEG010000001.1"/>
</dbReference>
<keyword evidence="3 4" id="KW-0732">Signal</keyword>
<gene>
    <name evidence="6" type="ORF">GGR00_002877</name>
</gene>
<dbReference type="Gene3D" id="3.10.105.10">
    <property type="entry name" value="Dipeptide-binding Protein, Domain 3"/>
    <property type="match status" value="1"/>
</dbReference>
<accession>A0A7X0KLI5</accession>
<dbReference type="Gene3D" id="3.90.76.10">
    <property type="entry name" value="Dipeptide-binding Protein, Domain 1"/>
    <property type="match status" value="1"/>
</dbReference>
<dbReference type="EMBL" id="JACHOU010000006">
    <property type="protein sequence ID" value="MBB6355078.1"/>
    <property type="molecule type" value="Genomic_DNA"/>
</dbReference>
<evidence type="ECO:0000256" key="4">
    <source>
        <dbReference type="SAM" id="SignalP"/>
    </source>
</evidence>
<dbReference type="InterPro" id="IPR023765">
    <property type="entry name" value="SBP_5_CS"/>
</dbReference>
<dbReference type="GO" id="GO:1904680">
    <property type="term" value="F:peptide transmembrane transporter activity"/>
    <property type="evidence" value="ECO:0007669"/>
    <property type="project" value="TreeGrafter"/>
</dbReference>
<evidence type="ECO:0000313" key="7">
    <source>
        <dbReference type="Proteomes" id="UP000536262"/>
    </source>
</evidence>
<dbReference type="Gene3D" id="3.40.190.10">
    <property type="entry name" value="Periplasmic binding protein-like II"/>
    <property type="match status" value="1"/>
</dbReference>
<dbReference type="GO" id="GO:0043190">
    <property type="term" value="C:ATP-binding cassette (ABC) transporter complex"/>
    <property type="evidence" value="ECO:0007669"/>
    <property type="project" value="InterPro"/>
</dbReference>
<feature type="chain" id="PRO_5030636256" evidence="4">
    <location>
        <begin position="25"/>
        <end position="531"/>
    </location>
</feature>
<dbReference type="SUPFAM" id="SSF53850">
    <property type="entry name" value="Periplasmic binding protein-like II"/>
    <property type="match status" value="1"/>
</dbReference>
<evidence type="ECO:0000313" key="6">
    <source>
        <dbReference type="EMBL" id="MBB6355078.1"/>
    </source>
</evidence>
<dbReference type="InterPro" id="IPR000914">
    <property type="entry name" value="SBP_5_dom"/>
</dbReference>
<reference evidence="6 7" key="1">
    <citation type="submission" date="2020-08" db="EMBL/GenBank/DDBJ databases">
        <title>Genomic Encyclopedia of Type Strains, Phase IV (KMG-IV): sequencing the most valuable type-strain genomes for metagenomic binning, comparative biology and taxonomic classification.</title>
        <authorList>
            <person name="Goeker M."/>
        </authorList>
    </citation>
    <scope>NUCLEOTIDE SEQUENCE [LARGE SCALE GENOMIC DNA]</scope>
    <source>
        <strain evidence="6 7">DSM 7051</strain>
    </source>
</reference>
<proteinExistence type="inferred from homology"/>
<evidence type="ECO:0000259" key="5">
    <source>
        <dbReference type="Pfam" id="PF00496"/>
    </source>
</evidence>
<dbReference type="AlphaFoldDB" id="A0A7X0KLI5"/>
<feature type="domain" description="Solute-binding protein family 5" evidence="5">
    <location>
        <begin position="69"/>
        <end position="448"/>
    </location>
</feature>
<dbReference type="PROSITE" id="PS01040">
    <property type="entry name" value="SBP_BACTERIAL_5"/>
    <property type="match status" value="1"/>
</dbReference>
<comment type="caution">
    <text evidence="6">The sequence shown here is derived from an EMBL/GenBank/DDBJ whole genome shotgun (WGS) entry which is preliminary data.</text>
</comment>
<keyword evidence="7" id="KW-1185">Reference proteome</keyword>
<dbReference type="InterPro" id="IPR030678">
    <property type="entry name" value="Peptide/Ni-bd"/>
</dbReference>
<dbReference type="GO" id="GO:0042938">
    <property type="term" value="P:dipeptide transport"/>
    <property type="evidence" value="ECO:0007669"/>
    <property type="project" value="TreeGrafter"/>
</dbReference>
<name>A0A7X0KLI5_9HYPH</name>
<evidence type="ECO:0000256" key="1">
    <source>
        <dbReference type="ARBA" id="ARBA00004418"/>
    </source>
</evidence>
<comment type="similarity">
    <text evidence="2">Belongs to the bacterial solute-binding protein 5 family.</text>
</comment>
<feature type="signal peptide" evidence="4">
    <location>
        <begin position="1"/>
        <end position="24"/>
    </location>
</feature>
<dbReference type="Pfam" id="PF00496">
    <property type="entry name" value="SBP_bac_5"/>
    <property type="match status" value="1"/>
</dbReference>
<dbReference type="PANTHER" id="PTHR30290">
    <property type="entry name" value="PERIPLASMIC BINDING COMPONENT OF ABC TRANSPORTER"/>
    <property type="match status" value="1"/>
</dbReference>
<comment type="subcellular location">
    <subcellularLocation>
        <location evidence="1">Periplasm</location>
    </subcellularLocation>
</comment>
<dbReference type="Proteomes" id="UP000536262">
    <property type="component" value="Unassembled WGS sequence"/>
</dbReference>
<protein>
    <submittedName>
        <fullName evidence="6">Dipeptide transport system substrate-binding protein</fullName>
    </submittedName>
</protein>
<dbReference type="PANTHER" id="PTHR30290:SF38">
    <property type="entry name" value="D,D-DIPEPTIDE-BINDING PERIPLASMIC PROTEIN DDPA-RELATED"/>
    <property type="match status" value="1"/>
</dbReference>
<dbReference type="CDD" id="cd08493">
    <property type="entry name" value="PBP2_DppA_like"/>
    <property type="match status" value="1"/>
</dbReference>